<organism evidence="2 3">
    <name type="scientific">Marinobacter segnicrescens</name>
    <dbReference type="NCBI Taxonomy" id="430453"/>
    <lineage>
        <taxon>Bacteria</taxon>
        <taxon>Pseudomonadati</taxon>
        <taxon>Pseudomonadota</taxon>
        <taxon>Gammaproteobacteria</taxon>
        <taxon>Pseudomonadales</taxon>
        <taxon>Marinobacteraceae</taxon>
        <taxon>Marinobacter</taxon>
    </lineage>
</organism>
<dbReference type="RefSeq" id="WP_091854029.1">
    <property type="nucleotide sequence ID" value="NZ_FOHZ01000020.1"/>
</dbReference>
<dbReference type="InterPro" id="IPR018750">
    <property type="entry name" value="DUF2306_membrane"/>
</dbReference>
<keyword evidence="1" id="KW-1133">Transmembrane helix</keyword>
<protein>
    <submittedName>
        <fullName evidence="2">Uncharacterized membrane protein</fullName>
    </submittedName>
</protein>
<keyword evidence="3" id="KW-1185">Reference proteome</keyword>
<dbReference type="Proteomes" id="UP000198762">
    <property type="component" value="Unassembled WGS sequence"/>
</dbReference>
<gene>
    <name evidence="2" type="ORF">SAMN04487962_12022</name>
</gene>
<evidence type="ECO:0000313" key="2">
    <source>
        <dbReference type="EMBL" id="SET73905.1"/>
    </source>
</evidence>
<feature type="transmembrane region" description="Helical" evidence="1">
    <location>
        <begin position="12"/>
        <end position="31"/>
    </location>
</feature>
<evidence type="ECO:0000256" key="1">
    <source>
        <dbReference type="SAM" id="Phobius"/>
    </source>
</evidence>
<proteinExistence type="predicted"/>
<accession>A0A1I0GS47</accession>
<feature type="transmembrane region" description="Helical" evidence="1">
    <location>
        <begin position="67"/>
        <end position="89"/>
    </location>
</feature>
<dbReference type="EMBL" id="FOHZ01000020">
    <property type="protein sequence ID" value="SET73905.1"/>
    <property type="molecule type" value="Genomic_DNA"/>
</dbReference>
<reference evidence="3" key="1">
    <citation type="submission" date="2016-10" db="EMBL/GenBank/DDBJ databases">
        <authorList>
            <person name="Varghese N."/>
            <person name="Submissions S."/>
        </authorList>
    </citation>
    <scope>NUCLEOTIDE SEQUENCE [LARGE SCALE GENOMIC DNA]</scope>
    <source>
        <strain evidence="3">CGMCC 1.6489</strain>
    </source>
</reference>
<dbReference type="AlphaFoldDB" id="A0A1I0GS47"/>
<feature type="transmembrane region" description="Helical" evidence="1">
    <location>
        <begin position="101"/>
        <end position="120"/>
    </location>
</feature>
<dbReference type="Pfam" id="PF10067">
    <property type="entry name" value="DUF2306"/>
    <property type="match status" value="1"/>
</dbReference>
<evidence type="ECO:0000313" key="3">
    <source>
        <dbReference type="Proteomes" id="UP000198762"/>
    </source>
</evidence>
<keyword evidence="1" id="KW-0472">Membrane</keyword>
<keyword evidence="1" id="KW-0812">Transmembrane</keyword>
<dbReference type="STRING" id="430453.SAMN04487962_12022"/>
<feature type="transmembrane region" description="Helical" evidence="1">
    <location>
        <begin position="43"/>
        <end position="61"/>
    </location>
</feature>
<sequence length="132" mass="14164">MTIEPILAASPAIQIHVWAALGALMLGAAQFTTRRGSTLHRSLGWVWIVLIAAVALSSLFIHQIRMVGLWSPIHLLTVTTTVTLVYAIYAARARNHRGHGIALASIYVTGLIGAGAFTLMPGRIMHQVLFGG</sequence>
<name>A0A1I0GS47_9GAMM</name>
<dbReference type="OrthoDB" id="9815686at2"/>